<gene>
    <name evidence="2" type="ORF">EV662_11613</name>
</gene>
<dbReference type="RefSeq" id="WP_132465391.1">
    <property type="nucleotide sequence ID" value="NZ_SLXP01000016.1"/>
</dbReference>
<organism evidence="2 3">
    <name type="scientific">Rhodovulum marinum</name>
    <dbReference type="NCBI Taxonomy" id="320662"/>
    <lineage>
        <taxon>Bacteria</taxon>
        <taxon>Pseudomonadati</taxon>
        <taxon>Pseudomonadota</taxon>
        <taxon>Alphaproteobacteria</taxon>
        <taxon>Rhodobacterales</taxon>
        <taxon>Paracoccaceae</taxon>
        <taxon>Rhodovulum</taxon>
    </lineage>
</organism>
<keyword evidence="3" id="KW-1185">Reference proteome</keyword>
<dbReference type="EMBL" id="SLXP01000016">
    <property type="protein sequence ID" value="TCP38859.1"/>
    <property type="molecule type" value="Genomic_DNA"/>
</dbReference>
<feature type="chain" id="PRO_5020781299" description="Nickel transport protein" evidence="1">
    <location>
        <begin position="25"/>
        <end position="106"/>
    </location>
</feature>
<accession>A0A4R2PSM3</accession>
<reference evidence="2 3" key="1">
    <citation type="submission" date="2019-03" db="EMBL/GenBank/DDBJ databases">
        <title>Genomic Encyclopedia of Type Strains, Phase IV (KMG-IV): sequencing the most valuable type-strain genomes for metagenomic binning, comparative biology and taxonomic classification.</title>
        <authorList>
            <person name="Goeker M."/>
        </authorList>
    </citation>
    <scope>NUCLEOTIDE SEQUENCE [LARGE SCALE GENOMIC DNA]</scope>
    <source>
        <strain evidence="2 3">DSM 18063</strain>
    </source>
</reference>
<evidence type="ECO:0000313" key="3">
    <source>
        <dbReference type="Proteomes" id="UP000294835"/>
    </source>
</evidence>
<protein>
    <recommendedName>
        <fullName evidence="4">Nickel transport protein</fullName>
    </recommendedName>
</protein>
<proteinExistence type="predicted"/>
<evidence type="ECO:0000256" key="1">
    <source>
        <dbReference type="SAM" id="SignalP"/>
    </source>
</evidence>
<dbReference type="OrthoDB" id="363007at2"/>
<sequence>MTLNTRIFLAGAVVALGIAGAAMAHTPLCACYDNGDGTILCEGGFSDGASAAGVRLAVIDGDGNVLVEAKMDENSEFTFARPAGVFSVLFDAGEGHEITIPADEIY</sequence>
<evidence type="ECO:0008006" key="4">
    <source>
        <dbReference type="Google" id="ProtNLM"/>
    </source>
</evidence>
<evidence type="ECO:0000313" key="2">
    <source>
        <dbReference type="EMBL" id="TCP38859.1"/>
    </source>
</evidence>
<dbReference type="Proteomes" id="UP000294835">
    <property type="component" value="Unassembled WGS sequence"/>
</dbReference>
<name>A0A4R2PSM3_9RHOB</name>
<feature type="signal peptide" evidence="1">
    <location>
        <begin position="1"/>
        <end position="24"/>
    </location>
</feature>
<dbReference type="AlphaFoldDB" id="A0A4R2PSM3"/>
<comment type="caution">
    <text evidence="2">The sequence shown here is derived from an EMBL/GenBank/DDBJ whole genome shotgun (WGS) entry which is preliminary data.</text>
</comment>
<keyword evidence="1" id="KW-0732">Signal</keyword>